<name>A0ABP3XYK6_9FLAO</name>
<dbReference type="InterPro" id="IPR051081">
    <property type="entry name" value="HTH_MetalResp_TranReg"/>
</dbReference>
<dbReference type="RefSeq" id="WP_343767163.1">
    <property type="nucleotide sequence ID" value="NZ_BAAAFG010000015.1"/>
</dbReference>
<dbReference type="PROSITE" id="PS50987">
    <property type="entry name" value="HTH_ARSR_2"/>
    <property type="match status" value="1"/>
</dbReference>
<dbReference type="InterPro" id="IPR001845">
    <property type="entry name" value="HTH_ArsR_DNA-bd_dom"/>
</dbReference>
<dbReference type="PRINTS" id="PR00778">
    <property type="entry name" value="HTHARSR"/>
</dbReference>
<accession>A0ABP3XYK6</accession>
<gene>
    <name evidence="5" type="ORF">GCM10009117_20810</name>
</gene>
<evidence type="ECO:0000256" key="3">
    <source>
        <dbReference type="ARBA" id="ARBA00023163"/>
    </source>
</evidence>
<organism evidence="5 6">
    <name type="scientific">Gangjinia marincola</name>
    <dbReference type="NCBI Taxonomy" id="578463"/>
    <lineage>
        <taxon>Bacteria</taxon>
        <taxon>Pseudomonadati</taxon>
        <taxon>Bacteroidota</taxon>
        <taxon>Flavobacteriia</taxon>
        <taxon>Flavobacteriales</taxon>
        <taxon>Flavobacteriaceae</taxon>
        <taxon>Gangjinia</taxon>
    </lineage>
</organism>
<evidence type="ECO:0000313" key="6">
    <source>
        <dbReference type="Proteomes" id="UP001500507"/>
    </source>
</evidence>
<proteinExistence type="predicted"/>
<keyword evidence="1" id="KW-0805">Transcription regulation</keyword>
<dbReference type="NCBIfam" id="NF033788">
    <property type="entry name" value="HTH_metalloreg"/>
    <property type="match status" value="1"/>
</dbReference>
<comment type="caution">
    <text evidence="5">The sequence shown here is derived from an EMBL/GenBank/DDBJ whole genome shotgun (WGS) entry which is preliminary data.</text>
</comment>
<dbReference type="PANTHER" id="PTHR33154:SF15">
    <property type="entry name" value="REGULATORY PROTEIN ARSR"/>
    <property type="match status" value="1"/>
</dbReference>
<sequence>MGATKHNIYTKETNHLAAIAKVLAHPARIEILNYISKQPECICTDISEEIGLSQPTTSQHLQVMRRAGILKGKFEGKSFSYCIDLQELTRFQESLHKFFTSTAAKCC</sequence>
<dbReference type="PANTHER" id="PTHR33154">
    <property type="entry name" value="TRANSCRIPTIONAL REGULATOR, ARSR FAMILY"/>
    <property type="match status" value="1"/>
</dbReference>
<keyword evidence="6" id="KW-1185">Reference proteome</keyword>
<reference evidence="6" key="1">
    <citation type="journal article" date="2019" name="Int. J. Syst. Evol. Microbiol.">
        <title>The Global Catalogue of Microorganisms (GCM) 10K type strain sequencing project: providing services to taxonomists for standard genome sequencing and annotation.</title>
        <authorList>
            <consortium name="The Broad Institute Genomics Platform"/>
            <consortium name="The Broad Institute Genome Sequencing Center for Infectious Disease"/>
            <person name="Wu L."/>
            <person name="Ma J."/>
        </authorList>
    </citation>
    <scope>NUCLEOTIDE SEQUENCE [LARGE SCALE GENOMIC DNA]</scope>
    <source>
        <strain evidence="6">JCM 16082</strain>
    </source>
</reference>
<dbReference type="SMART" id="SM00418">
    <property type="entry name" value="HTH_ARSR"/>
    <property type="match status" value="1"/>
</dbReference>
<dbReference type="EMBL" id="BAAAFG010000015">
    <property type="protein sequence ID" value="GAA0872934.1"/>
    <property type="molecule type" value="Genomic_DNA"/>
</dbReference>
<dbReference type="CDD" id="cd00090">
    <property type="entry name" value="HTH_ARSR"/>
    <property type="match status" value="1"/>
</dbReference>
<evidence type="ECO:0000256" key="2">
    <source>
        <dbReference type="ARBA" id="ARBA00023125"/>
    </source>
</evidence>
<keyword evidence="3" id="KW-0804">Transcription</keyword>
<evidence type="ECO:0000259" key="4">
    <source>
        <dbReference type="PROSITE" id="PS50987"/>
    </source>
</evidence>
<dbReference type="InterPro" id="IPR036388">
    <property type="entry name" value="WH-like_DNA-bd_sf"/>
</dbReference>
<dbReference type="Proteomes" id="UP001500507">
    <property type="component" value="Unassembled WGS sequence"/>
</dbReference>
<dbReference type="Gene3D" id="1.10.10.10">
    <property type="entry name" value="Winged helix-like DNA-binding domain superfamily/Winged helix DNA-binding domain"/>
    <property type="match status" value="1"/>
</dbReference>
<dbReference type="Pfam" id="PF01022">
    <property type="entry name" value="HTH_5"/>
    <property type="match status" value="1"/>
</dbReference>
<feature type="domain" description="HTH arsR-type" evidence="4">
    <location>
        <begin position="8"/>
        <end position="103"/>
    </location>
</feature>
<protein>
    <recommendedName>
        <fullName evidence="4">HTH arsR-type domain-containing protein</fullName>
    </recommendedName>
</protein>
<keyword evidence="2" id="KW-0238">DNA-binding</keyword>
<dbReference type="InterPro" id="IPR036390">
    <property type="entry name" value="WH_DNA-bd_sf"/>
</dbReference>
<evidence type="ECO:0000256" key="1">
    <source>
        <dbReference type="ARBA" id="ARBA00023015"/>
    </source>
</evidence>
<dbReference type="SUPFAM" id="SSF46785">
    <property type="entry name" value="Winged helix' DNA-binding domain"/>
    <property type="match status" value="1"/>
</dbReference>
<evidence type="ECO:0000313" key="5">
    <source>
        <dbReference type="EMBL" id="GAA0872934.1"/>
    </source>
</evidence>
<dbReference type="InterPro" id="IPR011991">
    <property type="entry name" value="ArsR-like_HTH"/>
</dbReference>